<dbReference type="NCBIfam" id="TIGR03696">
    <property type="entry name" value="Rhs_assc_core"/>
    <property type="match status" value="1"/>
</dbReference>
<reference evidence="2 3" key="1">
    <citation type="submission" date="2018-05" db="EMBL/GenBank/DDBJ databases">
        <title>Genomic Encyclopedia of Type Strains, Phase IV (KMG-V): Genome sequencing to study the core and pangenomes of soil and plant-associated prokaryotes.</title>
        <authorList>
            <person name="Whitman W."/>
        </authorList>
    </citation>
    <scope>NUCLEOTIDE SEQUENCE [LARGE SCALE GENOMIC DNA]</scope>
    <source>
        <strain evidence="2 3">PNG 92-11</strain>
    </source>
</reference>
<proteinExistence type="predicted"/>
<feature type="domain" description="TNT" evidence="1">
    <location>
        <begin position="115"/>
        <end position="208"/>
    </location>
</feature>
<protein>
    <submittedName>
        <fullName evidence="2">RHS repeat-associated protein</fullName>
    </submittedName>
</protein>
<comment type="caution">
    <text evidence="2">The sequence shown here is derived from an EMBL/GenBank/DDBJ whole genome shotgun (WGS) entry which is preliminary data.</text>
</comment>
<evidence type="ECO:0000313" key="2">
    <source>
        <dbReference type="EMBL" id="PWJ76388.1"/>
    </source>
</evidence>
<accession>A0ABD6XR11</accession>
<feature type="non-terminal residue" evidence="2">
    <location>
        <position position="1"/>
    </location>
</feature>
<dbReference type="Gene3D" id="2.180.10.10">
    <property type="entry name" value="RHS repeat-associated core"/>
    <property type="match status" value="1"/>
</dbReference>
<dbReference type="InterPro" id="IPR022385">
    <property type="entry name" value="Rhs_assc_core"/>
</dbReference>
<sequence>YLDRETGLHYNLFRYYDPDSGRFTQQDPIGLAGGINLYQYAPNALGWVDPWGLSRCQNEWNDFQKKSNKKQFTSRKQASKAYALWKKQDWAALEQFMGEGAWPPNRGFVTSVKETLQPGEYVDRYGGWIEDGVFRDPGTFLSPAGASFEGRALPDYTLTKPLSTYEVLKPYEVDSGPAIPWFGKPGMNKQYETADYIEDLIKDGVLRKL</sequence>
<dbReference type="InterPro" id="IPR025331">
    <property type="entry name" value="TNT"/>
</dbReference>
<name>A0ABD6XR11_ENTAG</name>
<dbReference type="AlphaFoldDB" id="A0ABD6XR11"/>
<organism evidence="2 3">
    <name type="scientific">Enterobacter agglomerans</name>
    <name type="common">Erwinia herbicola</name>
    <name type="synonym">Pantoea agglomerans</name>
    <dbReference type="NCBI Taxonomy" id="549"/>
    <lineage>
        <taxon>Bacteria</taxon>
        <taxon>Pseudomonadati</taxon>
        <taxon>Pseudomonadota</taxon>
        <taxon>Gammaproteobacteria</taxon>
        <taxon>Enterobacterales</taxon>
        <taxon>Erwiniaceae</taxon>
        <taxon>Pantoea</taxon>
        <taxon>Pantoea agglomerans group</taxon>
    </lineage>
</organism>
<evidence type="ECO:0000313" key="3">
    <source>
        <dbReference type="Proteomes" id="UP000245996"/>
    </source>
</evidence>
<evidence type="ECO:0000259" key="1">
    <source>
        <dbReference type="Pfam" id="PF14021"/>
    </source>
</evidence>
<dbReference type="RefSeq" id="WP_133248914.1">
    <property type="nucleotide sequence ID" value="NZ_QGHE01000011.1"/>
</dbReference>
<dbReference type="Pfam" id="PF14021">
    <property type="entry name" value="TNT"/>
    <property type="match status" value="1"/>
</dbReference>
<dbReference type="Proteomes" id="UP000245996">
    <property type="component" value="Unassembled WGS sequence"/>
</dbReference>
<dbReference type="EMBL" id="QGHE01000011">
    <property type="protein sequence ID" value="PWJ76388.1"/>
    <property type="molecule type" value="Genomic_DNA"/>
</dbReference>
<gene>
    <name evidence="2" type="ORF">C7430_1111</name>
</gene>
<dbReference type="PANTHER" id="PTHR32305">
    <property type="match status" value="1"/>
</dbReference>
<dbReference type="InterPro" id="IPR050708">
    <property type="entry name" value="T6SS_VgrG/RHS"/>
</dbReference>
<dbReference type="PANTHER" id="PTHR32305:SF15">
    <property type="entry name" value="PROTEIN RHSA-RELATED"/>
    <property type="match status" value="1"/>
</dbReference>